<accession>A0A8J3HVP4</accession>
<comment type="caution">
    <text evidence="2">The sequence shown here is derived from an EMBL/GenBank/DDBJ whole genome shotgun (WGS) entry which is preliminary data.</text>
</comment>
<evidence type="ECO:0000313" key="2">
    <source>
        <dbReference type="EMBL" id="GHM59785.1"/>
    </source>
</evidence>
<gene>
    <name evidence="2" type="ORF">sL5_07780</name>
</gene>
<evidence type="ECO:0000313" key="3">
    <source>
        <dbReference type="Proteomes" id="UP000637906"/>
    </source>
</evidence>
<reference evidence="2 3" key="1">
    <citation type="journal article" date="2021" name="Microb. Ecol.">
        <title>Candidatus Mesenet longicola: Novel Endosymbionts of Brontispa longissima that Induce Cytoplasmic Incompatibility.</title>
        <authorList>
            <person name="Takano S."/>
            <person name="Gotoh Y."/>
            <person name="Hayashi T."/>
        </authorList>
    </citation>
    <scope>NUCLEOTIDE SEQUENCE [LARGE SCALE GENOMIC DNA]</scope>
    <source>
        <strain evidence="2">L5</strain>
    </source>
</reference>
<organism evidence="2 3">
    <name type="scientific">Candidatus Mesenet longicola</name>
    <dbReference type="NCBI Taxonomy" id="1892558"/>
    <lineage>
        <taxon>Bacteria</taxon>
        <taxon>Pseudomonadati</taxon>
        <taxon>Pseudomonadota</taxon>
        <taxon>Alphaproteobacteria</taxon>
        <taxon>Rickettsiales</taxon>
        <taxon>Anaplasmataceae</taxon>
        <taxon>Candidatus Mesenet</taxon>
    </lineage>
</organism>
<protein>
    <submittedName>
        <fullName evidence="2">Uncharacterized protein</fullName>
    </submittedName>
</protein>
<feature type="region of interest" description="Disordered" evidence="1">
    <location>
        <begin position="1"/>
        <end position="22"/>
    </location>
</feature>
<proteinExistence type="predicted"/>
<feature type="compositionally biased region" description="Polar residues" evidence="1">
    <location>
        <begin position="1"/>
        <end position="13"/>
    </location>
</feature>
<evidence type="ECO:0000256" key="1">
    <source>
        <dbReference type="SAM" id="MobiDB-lite"/>
    </source>
</evidence>
<dbReference type="EMBL" id="BNGU01000034">
    <property type="protein sequence ID" value="GHM59785.1"/>
    <property type="molecule type" value="Genomic_DNA"/>
</dbReference>
<sequence length="79" mass="8829">MSSQSPIAISLGSSKEDHDNSNLILKKSEQMVNNISSFFQSKLAHLLNQGFNKNYKIGKHPITEVNVNNVEQMKNAVKN</sequence>
<dbReference type="AlphaFoldDB" id="A0A8J3HVP4"/>
<keyword evidence="3" id="KW-1185">Reference proteome</keyword>
<name>A0A8J3HVP4_9RICK</name>
<dbReference type="Proteomes" id="UP000637906">
    <property type="component" value="Unassembled WGS sequence"/>
</dbReference>